<evidence type="ECO:0000313" key="2">
    <source>
        <dbReference type="Proteomes" id="UP001060085"/>
    </source>
</evidence>
<reference evidence="2" key="1">
    <citation type="journal article" date="2023" name="Nat. Plants">
        <title>Single-cell RNA sequencing provides a high-resolution roadmap for understanding the multicellular compartmentation of specialized metabolism.</title>
        <authorList>
            <person name="Sun S."/>
            <person name="Shen X."/>
            <person name="Li Y."/>
            <person name="Li Y."/>
            <person name="Wang S."/>
            <person name="Li R."/>
            <person name="Zhang H."/>
            <person name="Shen G."/>
            <person name="Guo B."/>
            <person name="Wei J."/>
            <person name="Xu J."/>
            <person name="St-Pierre B."/>
            <person name="Chen S."/>
            <person name="Sun C."/>
        </authorList>
    </citation>
    <scope>NUCLEOTIDE SEQUENCE [LARGE SCALE GENOMIC DNA]</scope>
</reference>
<proteinExistence type="predicted"/>
<protein>
    <submittedName>
        <fullName evidence="1">Uncharacterized protein</fullName>
    </submittedName>
</protein>
<evidence type="ECO:0000313" key="1">
    <source>
        <dbReference type="EMBL" id="KAI5659425.1"/>
    </source>
</evidence>
<dbReference type="EMBL" id="CM044706">
    <property type="protein sequence ID" value="KAI5659425.1"/>
    <property type="molecule type" value="Genomic_DNA"/>
</dbReference>
<gene>
    <name evidence="1" type="ORF">M9H77_28218</name>
</gene>
<keyword evidence="2" id="KW-1185">Reference proteome</keyword>
<dbReference type="Proteomes" id="UP001060085">
    <property type="component" value="Linkage Group LG06"/>
</dbReference>
<sequence>MTTNFSFDGDLNQVIFEEKAPLLKIILNRPQHLNCLTYEMIYQMKRALEACEYNPEIKLVVIKGAGKAFSAGGDVIRVVQCVLAGHWTFVTKFYLKQLSLDFLLATYAKPIIFFINGAVMGGGAGLSMNGRFRVVTEKTVFAMPEVLIGHYPDVGVSYFLSKLPGHFGEYIGLTGKKIDGAEMLACGLATHFVLSKDIEKLEDELEKLDNNHAISDIIKNFSYSPTFKADSPYKRLDLINKCFSNKTVEEILLSLEHEGRNNEDKWIHNAVRSIKLASPTSLKLCLKTIRDARDKTYKECLVRDLIIGAHVVRRTVNSDFFEGARATFFDKDRKPKWNPLSLEQVNDEMMEQYFADHSHEDWDHVLKMKHYLSSLRMKTSKL</sequence>
<comment type="caution">
    <text evidence="1">The sequence shown here is derived from an EMBL/GenBank/DDBJ whole genome shotgun (WGS) entry which is preliminary data.</text>
</comment>
<accession>A0ACC0AEX1</accession>
<name>A0ACC0AEX1_CATRO</name>
<organism evidence="1 2">
    <name type="scientific">Catharanthus roseus</name>
    <name type="common">Madagascar periwinkle</name>
    <name type="synonym">Vinca rosea</name>
    <dbReference type="NCBI Taxonomy" id="4058"/>
    <lineage>
        <taxon>Eukaryota</taxon>
        <taxon>Viridiplantae</taxon>
        <taxon>Streptophyta</taxon>
        <taxon>Embryophyta</taxon>
        <taxon>Tracheophyta</taxon>
        <taxon>Spermatophyta</taxon>
        <taxon>Magnoliopsida</taxon>
        <taxon>eudicotyledons</taxon>
        <taxon>Gunneridae</taxon>
        <taxon>Pentapetalae</taxon>
        <taxon>asterids</taxon>
        <taxon>lamiids</taxon>
        <taxon>Gentianales</taxon>
        <taxon>Apocynaceae</taxon>
        <taxon>Rauvolfioideae</taxon>
        <taxon>Vinceae</taxon>
        <taxon>Catharanthinae</taxon>
        <taxon>Catharanthus</taxon>
    </lineage>
</organism>